<dbReference type="RefSeq" id="WP_200760640.1">
    <property type="nucleotide sequence ID" value="NZ_AP023366.1"/>
</dbReference>
<proteinExistence type="predicted"/>
<keyword evidence="4" id="KW-1185">Reference proteome</keyword>
<dbReference type="KEGG" id="eff:skT53_16430"/>
<evidence type="ECO:0000259" key="2">
    <source>
        <dbReference type="Pfam" id="PF26347"/>
    </source>
</evidence>
<feature type="domain" description="Sporulation membrane protein YtrI C-terminal" evidence="2">
    <location>
        <begin position="71"/>
        <end position="141"/>
    </location>
</feature>
<evidence type="ECO:0000256" key="1">
    <source>
        <dbReference type="SAM" id="Coils"/>
    </source>
</evidence>
<dbReference type="EMBL" id="AP023366">
    <property type="protein sequence ID" value="BCJ86658.1"/>
    <property type="molecule type" value="Genomic_DNA"/>
</dbReference>
<dbReference type="AlphaFoldDB" id="A0A7I8D936"/>
<reference evidence="3 4" key="1">
    <citation type="submission" date="2020-08" db="EMBL/GenBank/DDBJ databases">
        <title>Complete Genome Sequence of Effusibacillus dendaii Strain skT53, Isolated from Farmland soil.</title>
        <authorList>
            <person name="Konishi T."/>
            <person name="Kawasaki H."/>
        </authorList>
    </citation>
    <scope>NUCLEOTIDE SEQUENCE [LARGE SCALE GENOMIC DNA]</scope>
    <source>
        <strain evidence="4">skT53</strain>
    </source>
</reference>
<name>A0A7I8D936_9BACL</name>
<accession>A0A7I8D936</accession>
<protein>
    <recommendedName>
        <fullName evidence="2">Sporulation membrane protein YtrI C-terminal domain-containing protein</fullName>
    </recommendedName>
</protein>
<dbReference type="Pfam" id="PF26347">
    <property type="entry name" value="YtrI_sporulation"/>
    <property type="match status" value="1"/>
</dbReference>
<dbReference type="Proteomes" id="UP000593802">
    <property type="component" value="Chromosome"/>
</dbReference>
<organism evidence="3 4">
    <name type="scientific">Effusibacillus dendaii</name>
    <dbReference type="NCBI Taxonomy" id="2743772"/>
    <lineage>
        <taxon>Bacteria</taxon>
        <taxon>Bacillati</taxon>
        <taxon>Bacillota</taxon>
        <taxon>Bacilli</taxon>
        <taxon>Bacillales</taxon>
        <taxon>Alicyclobacillaceae</taxon>
        <taxon>Effusibacillus</taxon>
    </lineage>
</organism>
<feature type="coiled-coil region" evidence="1">
    <location>
        <begin position="26"/>
        <end position="60"/>
    </location>
</feature>
<keyword evidence="1" id="KW-0175">Coiled coil</keyword>
<dbReference type="InterPro" id="IPR058620">
    <property type="entry name" value="YtrI_C"/>
</dbReference>
<evidence type="ECO:0000313" key="3">
    <source>
        <dbReference type="EMBL" id="BCJ86658.1"/>
    </source>
</evidence>
<gene>
    <name evidence="3" type="ORF">skT53_16430</name>
</gene>
<sequence>MERLALFLVGMLCGATLIVAVKGHDMDLLYLQMGKLRAENNQLQEEVDTLKKSLLDKQKQSKVHKIEVTVTAPDEFTKLAITKYAKDHLRILLDRDLNSLKANPQLVIGLVDGRFFTIENQSYQLKVQILVIDETIHMWIEGIKQAAPT</sequence>
<evidence type="ECO:0000313" key="4">
    <source>
        <dbReference type="Proteomes" id="UP000593802"/>
    </source>
</evidence>